<dbReference type="Pfam" id="PF00665">
    <property type="entry name" value="rve"/>
    <property type="match status" value="1"/>
</dbReference>
<dbReference type="InterPro" id="IPR050951">
    <property type="entry name" value="Retrovirus_Pol_polyprotein"/>
</dbReference>
<dbReference type="FunFam" id="3.30.420.10:FF:000032">
    <property type="entry name" value="Retrovirus-related Pol polyprotein from transposon 297-like Protein"/>
    <property type="match status" value="1"/>
</dbReference>
<evidence type="ECO:0000313" key="7">
    <source>
        <dbReference type="Proteomes" id="UP000499080"/>
    </source>
</evidence>
<comment type="caution">
    <text evidence="6">The sequence shown here is derived from an EMBL/GenBank/DDBJ whole genome shotgun (WGS) entry which is preliminary data.</text>
</comment>
<evidence type="ECO:0000256" key="2">
    <source>
        <dbReference type="ARBA" id="ARBA00022722"/>
    </source>
</evidence>
<name>A0A4Y2LN55_ARAVE</name>
<dbReference type="Pfam" id="PF17919">
    <property type="entry name" value="RT_RNaseH_2"/>
    <property type="match status" value="1"/>
</dbReference>
<dbReference type="PANTHER" id="PTHR37984:SF15">
    <property type="entry name" value="INTEGRASE CATALYTIC DOMAIN-CONTAINING PROTEIN"/>
    <property type="match status" value="1"/>
</dbReference>
<dbReference type="GO" id="GO:0004519">
    <property type="term" value="F:endonuclease activity"/>
    <property type="evidence" value="ECO:0007669"/>
    <property type="project" value="UniProtKB-KW"/>
</dbReference>
<gene>
    <name evidence="6" type="primary">gag-pol_41</name>
    <name evidence="6" type="ORF">AVEN_212578_1</name>
</gene>
<sequence>MLIKKAIRPTKKSESSLQCSEEAEKAFLDAEKALAEATLLKHPISVAPLSLWTDASLFAIGSSLNQLSNEIWEPIAFFSMKLSKSQTNWSTYDRELLAIYSSIKKFRHMLEGTFSLPDARFSHINTDFSGLLPPSDGYTYCMTIIDRFTRWPEVIPTTNIAAETTCKALIHDWIPRFGCPVTITTDQGRNFDSHLFRHLNDILGTNRIRTTSYHPQSNGLVERFHRHLESSIIVHSQPKWTETFPIVLLVIRSVIKPDINATCAELTCGTTLRLPSDILNSKSDLSTPTDT</sequence>
<reference evidence="6 7" key="1">
    <citation type="journal article" date="2019" name="Sci. Rep.">
        <title>Orb-weaving spider Araneus ventricosus genome elucidates the spidroin gene catalogue.</title>
        <authorList>
            <person name="Kono N."/>
            <person name="Nakamura H."/>
            <person name="Ohtoshi R."/>
            <person name="Moran D.A.P."/>
            <person name="Shinohara A."/>
            <person name="Yoshida Y."/>
            <person name="Fujiwara M."/>
            <person name="Mori M."/>
            <person name="Tomita M."/>
            <person name="Arakawa K."/>
        </authorList>
    </citation>
    <scope>NUCLEOTIDE SEQUENCE [LARGE SCALE GENOMIC DNA]</scope>
</reference>
<dbReference type="FunFam" id="3.10.20.370:FF:000001">
    <property type="entry name" value="Retrovirus-related Pol polyprotein from transposon 17.6-like protein"/>
    <property type="match status" value="1"/>
</dbReference>
<dbReference type="SUPFAM" id="SSF53098">
    <property type="entry name" value="Ribonuclease H-like"/>
    <property type="match status" value="1"/>
</dbReference>
<proteinExistence type="predicted"/>
<keyword evidence="2" id="KW-0540">Nuclease</keyword>
<dbReference type="PANTHER" id="PTHR37984">
    <property type="entry name" value="PROTEIN CBG26694"/>
    <property type="match status" value="1"/>
</dbReference>
<accession>A0A4Y2LN55</accession>
<dbReference type="OrthoDB" id="775972at2759"/>
<dbReference type="GO" id="GO:0015074">
    <property type="term" value="P:DNA integration"/>
    <property type="evidence" value="ECO:0007669"/>
    <property type="project" value="InterPro"/>
</dbReference>
<dbReference type="InterPro" id="IPR001584">
    <property type="entry name" value="Integrase_cat-core"/>
</dbReference>
<dbReference type="PROSITE" id="PS50994">
    <property type="entry name" value="INTEGRASE"/>
    <property type="match status" value="1"/>
</dbReference>
<dbReference type="SUPFAM" id="SSF56672">
    <property type="entry name" value="DNA/RNA polymerases"/>
    <property type="match status" value="1"/>
</dbReference>
<dbReference type="GO" id="GO:0003676">
    <property type="term" value="F:nucleic acid binding"/>
    <property type="evidence" value="ECO:0007669"/>
    <property type="project" value="InterPro"/>
</dbReference>
<dbReference type="Proteomes" id="UP000499080">
    <property type="component" value="Unassembled WGS sequence"/>
</dbReference>
<keyword evidence="1" id="KW-0808">Transferase</keyword>
<keyword evidence="3" id="KW-0255">Endonuclease</keyword>
<protein>
    <submittedName>
        <fullName evidence="6">Gag-Pol polyprotein</fullName>
    </submittedName>
</protein>
<dbReference type="AlphaFoldDB" id="A0A4Y2LN55"/>
<dbReference type="InterPro" id="IPR043502">
    <property type="entry name" value="DNA/RNA_pol_sf"/>
</dbReference>
<dbReference type="Gene3D" id="3.30.420.10">
    <property type="entry name" value="Ribonuclease H-like superfamily/Ribonuclease H"/>
    <property type="match status" value="1"/>
</dbReference>
<keyword evidence="3" id="KW-0378">Hydrolase</keyword>
<feature type="domain" description="Integrase catalytic" evidence="5">
    <location>
        <begin position="113"/>
        <end position="283"/>
    </location>
</feature>
<organism evidence="6 7">
    <name type="scientific">Araneus ventricosus</name>
    <name type="common">Orbweaver spider</name>
    <name type="synonym">Epeira ventricosa</name>
    <dbReference type="NCBI Taxonomy" id="182803"/>
    <lineage>
        <taxon>Eukaryota</taxon>
        <taxon>Metazoa</taxon>
        <taxon>Ecdysozoa</taxon>
        <taxon>Arthropoda</taxon>
        <taxon>Chelicerata</taxon>
        <taxon>Arachnida</taxon>
        <taxon>Araneae</taxon>
        <taxon>Araneomorphae</taxon>
        <taxon>Entelegynae</taxon>
        <taxon>Araneoidea</taxon>
        <taxon>Araneidae</taxon>
        <taxon>Araneus</taxon>
    </lineage>
</organism>
<evidence type="ECO:0000256" key="3">
    <source>
        <dbReference type="ARBA" id="ARBA00022759"/>
    </source>
</evidence>
<dbReference type="EMBL" id="BGPR01006120">
    <property type="protein sequence ID" value="GBN16221.1"/>
    <property type="molecule type" value="Genomic_DNA"/>
</dbReference>
<evidence type="ECO:0000256" key="1">
    <source>
        <dbReference type="ARBA" id="ARBA00022695"/>
    </source>
</evidence>
<evidence type="ECO:0000313" key="6">
    <source>
        <dbReference type="EMBL" id="GBN16221.1"/>
    </source>
</evidence>
<keyword evidence="7" id="KW-1185">Reference proteome</keyword>
<dbReference type="InterPro" id="IPR041577">
    <property type="entry name" value="RT_RNaseH_2"/>
</dbReference>
<dbReference type="GO" id="GO:0042575">
    <property type="term" value="C:DNA polymerase complex"/>
    <property type="evidence" value="ECO:0007669"/>
    <property type="project" value="UniProtKB-ARBA"/>
</dbReference>
<dbReference type="GO" id="GO:0003964">
    <property type="term" value="F:RNA-directed DNA polymerase activity"/>
    <property type="evidence" value="ECO:0007669"/>
    <property type="project" value="UniProtKB-KW"/>
</dbReference>
<evidence type="ECO:0000256" key="4">
    <source>
        <dbReference type="ARBA" id="ARBA00022918"/>
    </source>
</evidence>
<keyword evidence="1" id="KW-0548">Nucleotidyltransferase</keyword>
<evidence type="ECO:0000259" key="5">
    <source>
        <dbReference type="PROSITE" id="PS50994"/>
    </source>
</evidence>
<dbReference type="InterPro" id="IPR012337">
    <property type="entry name" value="RNaseH-like_sf"/>
</dbReference>
<keyword evidence="4" id="KW-0695">RNA-directed DNA polymerase</keyword>
<dbReference type="InterPro" id="IPR036397">
    <property type="entry name" value="RNaseH_sf"/>
</dbReference>